<keyword evidence="1" id="KW-0812">Transmembrane</keyword>
<dbReference type="PANTHER" id="PTHR31549">
    <property type="entry name" value="PROTEIN, PUTATIVE (DUF247)-RELATED-RELATED"/>
    <property type="match status" value="1"/>
</dbReference>
<reference evidence="2 3" key="1">
    <citation type="submission" date="2020-08" db="EMBL/GenBank/DDBJ databases">
        <title>Plant Genome Project.</title>
        <authorList>
            <person name="Zhang R.-G."/>
        </authorList>
    </citation>
    <scope>NUCLEOTIDE SEQUENCE [LARGE SCALE GENOMIC DNA]</scope>
    <source>
        <tissue evidence="2">Rhizome</tissue>
    </source>
</reference>
<evidence type="ECO:0000313" key="3">
    <source>
        <dbReference type="Proteomes" id="UP000734854"/>
    </source>
</evidence>
<accession>A0A8J5KXE1</accession>
<feature type="transmembrane region" description="Helical" evidence="1">
    <location>
        <begin position="501"/>
        <end position="531"/>
    </location>
</feature>
<keyword evidence="3" id="KW-1185">Reference proteome</keyword>
<proteinExistence type="predicted"/>
<dbReference type="OrthoDB" id="2356035at2759"/>
<name>A0A8J5KXE1_ZINOF</name>
<evidence type="ECO:0000256" key="1">
    <source>
        <dbReference type="SAM" id="Phobius"/>
    </source>
</evidence>
<gene>
    <name evidence="2" type="ORF">ZIOFF_049212</name>
</gene>
<keyword evidence="1" id="KW-0472">Membrane</keyword>
<evidence type="ECO:0000313" key="2">
    <source>
        <dbReference type="EMBL" id="KAG6494193.1"/>
    </source>
</evidence>
<dbReference type="PANTHER" id="PTHR31549:SF312">
    <property type="entry name" value="OS06G0179500 PROTEIN"/>
    <property type="match status" value="1"/>
</dbReference>
<sequence>MTKEDDSPAEAAAAASARKHLDELRWVIHVKNILQTMNEELYSRDAPSIFTVPKALSSARPDSYLPQLIAVGPYHHWDPLLYQMEHYKLAIAKRNQTQLLLQGTSFHHFVDYCANKEHAIRSFYHRHVDLDRETLAWMMAIDAAFLLEFLCSLSDPRCGLAIGIKLACKSIARDTVMLENQIPLFLLRKLLRFHTHLADDNLSSLLLGFVKSISPFKATQSLAALSRPKAYAHLLQLLYRVIVPRQKETADCNSIGGSAVTIPTAEAECEIDVAESVHERAKPGPEYSGIFDTIWATASGLHVVNLLIVKPFEMLLKIPWPIFSALFKGLTSSYAPVPADTTISADEIEIPSVEELAKAGVKFSCTEGDLSTIRFDAKTATFYMPTIVMDSNTEAVVCNLVAYETTAETGPLVFARYTELMNGIIDTKEDVRLLREAGVVERRRMKSDEEVARVWNGMERSARAARAGEMDRVIAEVNAYYGSLWGVRARRFVRTYVSRSWQVLTFAAAVLLLLVTSLDAFCSVFLCASFWSN</sequence>
<dbReference type="Proteomes" id="UP000734854">
    <property type="component" value="Unassembled WGS sequence"/>
</dbReference>
<dbReference type="AlphaFoldDB" id="A0A8J5KXE1"/>
<comment type="caution">
    <text evidence="2">The sequence shown here is derived from an EMBL/GenBank/DDBJ whole genome shotgun (WGS) entry which is preliminary data.</text>
</comment>
<dbReference type="Pfam" id="PF03140">
    <property type="entry name" value="DUF247"/>
    <property type="match status" value="1"/>
</dbReference>
<protein>
    <submittedName>
        <fullName evidence="2">Uncharacterized protein</fullName>
    </submittedName>
</protein>
<dbReference type="InterPro" id="IPR004158">
    <property type="entry name" value="DUF247_pln"/>
</dbReference>
<keyword evidence="1" id="KW-1133">Transmembrane helix</keyword>
<dbReference type="EMBL" id="JACMSC010000013">
    <property type="protein sequence ID" value="KAG6494193.1"/>
    <property type="molecule type" value="Genomic_DNA"/>
</dbReference>
<organism evidence="2 3">
    <name type="scientific">Zingiber officinale</name>
    <name type="common">Ginger</name>
    <name type="synonym">Amomum zingiber</name>
    <dbReference type="NCBI Taxonomy" id="94328"/>
    <lineage>
        <taxon>Eukaryota</taxon>
        <taxon>Viridiplantae</taxon>
        <taxon>Streptophyta</taxon>
        <taxon>Embryophyta</taxon>
        <taxon>Tracheophyta</taxon>
        <taxon>Spermatophyta</taxon>
        <taxon>Magnoliopsida</taxon>
        <taxon>Liliopsida</taxon>
        <taxon>Zingiberales</taxon>
        <taxon>Zingiberaceae</taxon>
        <taxon>Zingiber</taxon>
    </lineage>
</organism>